<dbReference type="Pfam" id="PF01381">
    <property type="entry name" value="HTH_3"/>
    <property type="match status" value="1"/>
</dbReference>
<dbReference type="SMART" id="SM00530">
    <property type="entry name" value="HTH_XRE"/>
    <property type="match status" value="1"/>
</dbReference>
<dbReference type="EMBL" id="BK032711">
    <property type="protein sequence ID" value="DAF56265.1"/>
    <property type="molecule type" value="Genomic_DNA"/>
</dbReference>
<dbReference type="InterPro" id="IPR010982">
    <property type="entry name" value="Lambda_DNA-bd_dom_sf"/>
</dbReference>
<name>A0A8S5SZ29_9CAUD</name>
<evidence type="ECO:0000259" key="2">
    <source>
        <dbReference type="PROSITE" id="PS50943"/>
    </source>
</evidence>
<evidence type="ECO:0000256" key="1">
    <source>
        <dbReference type="SAM" id="MobiDB-lite"/>
    </source>
</evidence>
<dbReference type="CDD" id="cd00093">
    <property type="entry name" value="HTH_XRE"/>
    <property type="match status" value="1"/>
</dbReference>
<reference evidence="3" key="1">
    <citation type="journal article" date="2021" name="Proc. Natl. Acad. Sci. U.S.A.">
        <title>A Catalog of Tens of Thousands of Viruses from Human Metagenomes Reveals Hidden Associations with Chronic Diseases.</title>
        <authorList>
            <person name="Tisza M.J."/>
            <person name="Buck C.B."/>
        </authorList>
    </citation>
    <scope>NUCLEOTIDE SEQUENCE</scope>
    <source>
        <strain evidence="3">CtPyh10</strain>
    </source>
</reference>
<dbReference type="PROSITE" id="PS50943">
    <property type="entry name" value="HTH_CROC1"/>
    <property type="match status" value="1"/>
</dbReference>
<dbReference type="SUPFAM" id="SSF47413">
    <property type="entry name" value="lambda repressor-like DNA-binding domains"/>
    <property type="match status" value="1"/>
</dbReference>
<feature type="domain" description="HTH cro/C1-type" evidence="2">
    <location>
        <begin position="16"/>
        <end position="70"/>
    </location>
</feature>
<sequence length="159" mass="18419">MLQCYMKGGGFVKERLKELRKALGLSQQEFSERINVAQSTYAHFETGRRELRDIHISQICTTFNVREEWLRDGTGEMFNQLNPTLIDGLVQEYDLGEYGRSMLEAFVTLPKEQRDNFLNFVHEFAENYRQHSAEEEKDTPAVPGRFAAAEIKKPPTRNA</sequence>
<evidence type="ECO:0000313" key="3">
    <source>
        <dbReference type="EMBL" id="DAF56265.1"/>
    </source>
</evidence>
<accession>A0A8S5SZ29</accession>
<feature type="region of interest" description="Disordered" evidence="1">
    <location>
        <begin position="131"/>
        <end position="159"/>
    </location>
</feature>
<proteinExistence type="predicted"/>
<dbReference type="Gene3D" id="1.10.260.40">
    <property type="entry name" value="lambda repressor-like DNA-binding domains"/>
    <property type="match status" value="1"/>
</dbReference>
<dbReference type="GO" id="GO:0003677">
    <property type="term" value="F:DNA binding"/>
    <property type="evidence" value="ECO:0007669"/>
    <property type="project" value="InterPro"/>
</dbReference>
<organism evidence="3">
    <name type="scientific">Siphoviridae sp. ctPyh10</name>
    <dbReference type="NCBI Taxonomy" id="2827865"/>
    <lineage>
        <taxon>Viruses</taxon>
        <taxon>Duplodnaviria</taxon>
        <taxon>Heunggongvirae</taxon>
        <taxon>Uroviricota</taxon>
        <taxon>Caudoviricetes</taxon>
    </lineage>
</organism>
<protein>
    <submittedName>
        <fullName evidence="3">Helix-turn-helix domain protein</fullName>
    </submittedName>
</protein>
<dbReference type="InterPro" id="IPR001387">
    <property type="entry name" value="Cro/C1-type_HTH"/>
</dbReference>